<dbReference type="SUPFAM" id="SSF53448">
    <property type="entry name" value="Nucleotide-diphospho-sugar transferases"/>
    <property type="match status" value="1"/>
</dbReference>
<evidence type="ECO:0000259" key="5">
    <source>
        <dbReference type="Pfam" id="PF00535"/>
    </source>
</evidence>
<feature type="region of interest" description="Disordered" evidence="4">
    <location>
        <begin position="320"/>
        <end position="342"/>
    </location>
</feature>
<evidence type="ECO:0000256" key="2">
    <source>
        <dbReference type="ARBA" id="ARBA00022676"/>
    </source>
</evidence>
<dbReference type="InterPro" id="IPR001173">
    <property type="entry name" value="Glyco_trans_2-like"/>
</dbReference>
<evidence type="ECO:0000313" key="6">
    <source>
        <dbReference type="EMBL" id="MDL5159003.1"/>
    </source>
</evidence>
<reference evidence="6 7" key="1">
    <citation type="submission" date="2023-06" db="EMBL/GenBank/DDBJ databases">
        <title>Actinomycetospora Odt1-22.</title>
        <authorList>
            <person name="Supong K."/>
        </authorList>
    </citation>
    <scope>NUCLEOTIDE SEQUENCE [LARGE SCALE GENOMIC DNA]</scope>
    <source>
        <strain evidence="6 7">Odt1-22</strain>
    </source>
</reference>
<dbReference type="EMBL" id="JASVWF010000006">
    <property type="protein sequence ID" value="MDL5159003.1"/>
    <property type="molecule type" value="Genomic_DNA"/>
</dbReference>
<sequence>MNVSASRAVTVVIPTHARRDLVLRTVASVLAQRDCDVGVVVVDDGSRDGTSEALRTLDDPRVTVLRHEQARRVNAARNTGVAIVTTPWVAFCDDDDVWAPDKLAAQLDALAAEETARWACVGAAHVNPTGTILRRVDPPATGDVLTDLARRNVIPGGGSGVLAATDLVRAVGGFDERFQSLSDWDLWLRLAARSPVVSVPRHLVAYLVHSDSLIHDPARTLRELHLLEAKTAHHPEVPPVVVDPTWSATLAIMALRLRRWSVFVPLAARSLRRRAAAGPLLAELVRTVARRTGLRRPDPLPEARDDESWVLQAEVRWADRVNSAPPKGSPLTSGNRDSRPLT</sequence>
<dbReference type="InterPro" id="IPR029044">
    <property type="entry name" value="Nucleotide-diphossugar_trans"/>
</dbReference>
<dbReference type="CDD" id="cd00761">
    <property type="entry name" value="Glyco_tranf_GTA_type"/>
    <property type="match status" value="1"/>
</dbReference>
<protein>
    <submittedName>
        <fullName evidence="6">Glycosyltransferase</fullName>
        <ecNumber evidence="6">2.4.-.-</ecNumber>
    </submittedName>
</protein>
<keyword evidence="3 6" id="KW-0808">Transferase</keyword>
<keyword evidence="2 6" id="KW-0328">Glycosyltransferase</keyword>
<gene>
    <name evidence="6" type="ORF">QRT03_23755</name>
</gene>
<dbReference type="Gene3D" id="3.90.550.10">
    <property type="entry name" value="Spore Coat Polysaccharide Biosynthesis Protein SpsA, Chain A"/>
    <property type="match status" value="1"/>
</dbReference>
<dbReference type="PANTHER" id="PTHR43685">
    <property type="entry name" value="GLYCOSYLTRANSFERASE"/>
    <property type="match status" value="1"/>
</dbReference>
<comment type="similarity">
    <text evidence="1">Belongs to the glycosyltransferase 2 family.</text>
</comment>
<accession>A0ABT7MEB0</accession>
<dbReference type="PANTHER" id="PTHR43685:SF5">
    <property type="entry name" value="GLYCOSYLTRANSFERASE EPSE-RELATED"/>
    <property type="match status" value="1"/>
</dbReference>
<keyword evidence="7" id="KW-1185">Reference proteome</keyword>
<dbReference type="EC" id="2.4.-.-" evidence="6"/>
<dbReference type="GO" id="GO:0016757">
    <property type="term" value="F:glycosyltransferase activity"/>
    <property type="evidence" value="ECO:0007669"/>
    <property type="project" value="UniProtKB-KW"/>
</dbReference>
<proteinExistence type="inferred from homology"/>
<evidence type="ECO:0000256" key="3">
    <source>
        <dbReference type="ARBA" id="ARBA00022679"/>
    </source>
</evidence>
<feature type="domain" description="Glycosyltransferase 2-like" evidence="5">
    <location>
        <begin position="10"/>
        <end position="115"/>
    </location>
</feature>
<evidence type="ECO:0000256" key="4">
    <source>
        <dbReference type="SAM" id="MobiDB-lite"/>
    </source>
</evidence>
<name>A0ABT7MEB0_9PSEU</name>
<comment type="caution">
    <text evidence="6">The sequence shown here is derived from an EMBL/GenBank/DDBJ whole genome shotgun (WGS) entry which is preliminary data.</text>
</comment>
<dbReference type="RefSeq" id="WP_286055569.1">
    <property type="nucleotide sequence ID" value="NZ_JASVWF010000006.1"/>
</dbReference>
<dbReference type="InterPro" id="IPR050834">
    <property type="entry name" value="Glycosyltransf_2"/>
</dbReference>
<dbReference type="Pfam" id="PF00535">
    <property type="entry name" value="Glycos_transf_2"/>
    <property type="match status" value="1"/>
</dbReference>
<dbReference type="Proteomes" id="UP001231924">
    <property type="component" value="Unassembled WGS sequence"/>
</dbReference>
<evidence type="ECO:0000256" key="1">
    <source>
        <dbReference type="ARBA" id="ARBA00006739"/>
    </source>
</evidence>
<organism evidence="6 7">
    <name type="scientific">Actinomycetospora termitidis</name>
    <dbReference type="NCBI Taxonomy" id="3053470"/>
    <lineage>
        <taxon>Bacteria</taxon>
        <taxon>Bacillati</taxon>
        <taxon>Actinomycetota</taxon>
        <taxon>Actinomycetes</taxon>
        <taxon>Pseudonocardiales</taxon>
        <taxon>Pseudonocardiaceae</taxon>
        <taxon>Actinomycetospora</taxon>
    </lineage>
</organism>
<evidence type="ECO:0000313" key="7">
    <source>
        <dbReference type="Proteomes" id="UP001231924"/>
    </source>
</evidence>